<keyword evidence="11" id="KW-1185">Reference proteome</keyword>
<dbReference type="InterPro" id="IPR034746">
    <property type="entry name" value="POTRA"/>
</dbReference>
<dbReference type="InterPro" id="IPR005565">
    <property type="entry name" value="Hemolysn_activator_HlyB_C"/>
</dbReference>
<gene>
    <name evidence="10" type="ORF">FCN80_19865</name>
</gene>
<comment type="subcellular location">
    <subcellularLocation>
        <location evidence="1">Cell outer membrane</location>
    </subcellularLocation>
</comment>
<dbReference type="Pfam" id="PF03865">
    <property type="entry name" value="ShlB"/>
    <property type="match status" value="1"/>
</dbReference>
<evidence type="ECO:0000256" key="5">
    <source>
        <dbReference type="ARBA" id="ARBA00022692"/>
    </source>
</evidence>
<evidence type="ECO:0000256" key="3">
    <source>
        <dbReference type="ARBA" id="ARBA00022448"/>
    </source>
</evidence>
<proteinExistence type="inferred from homology"/>
<evidence type="ECO:0000313" key="10">
    <source>
        <dbReference type="EMBL" id="TKI03922.1"/>
    </source>
</evidence>
<keyword evidence="6" id="KW-0653">Protein transport</keyword>
<dbReference type="PANTHER" id="PTHR34597:SF3">
    <property type="entry name" value="OUTER MEMBRANE TRANSPORTER CDIB"/>
    <property type="match status" value="1"/>
</dbReference>
<evidence type="ECO:0000256" key="4">
    <source>
        <dbReference type="ARBA" id="ARBA00022452"/>
    </source>
</evidence>
<reference evidence="10 11" key="1">
    <citation type="submission" date="2019-04" db="EMBL/GenBank/DDBJ databases">
        <authorList>
            <person name="Li M."/>
            <person name="Gao C."/>
        </authorList>
    </citation>
    <scope>NUCLEOTIDE SEQUENCE [LARGE SCALE GENOMIC DNA]</scope>
    <source>
        <strain evidence="10 11">BGMRC 2031</strain>
    </source>
</reference>
<dbReference type="Pfam" id="PF17287">
    <property type="entry name" value="POTRA_3"/>
    <property type="match status" value="1"/>
</dbReference>
<dbReference type="PIRSF" id="PIRSF029745">
    <property type="entry name" value="FhaC"/>
    <property type="match status" value="1"/>
</dbReference>
<evidence type="ECO:0000256" key="1">
    <source>
        <dbReference type="ARBA" id="ARBA00004442"/>
    </source>
</evidence>
<dbReference type="Pfam" id="PF08479">
    <property type="entry name" value="POTRA_2"/>
    <property type="match status" value="1"/>
</dbReference>
<sequence length="557" mass="61826">MPVLFIFPGALSATALSNKPVQEAAILDERERQRHQIRERAQREKNSYDSDVRLAHPTTVLPDYPKEEHPCFTIHNLVLKGDSSERFQWALHAANDAKGRCLGGQGIVLVINKVQNAILARGYITTRVMAQEQDLTKGVLTLTLQPGRINDIRFDESVSWRGRIWNAIPASRGDILNLRDIEQGLENLTRAPSAAADIKIMPGARDATSDLQVSWKESRAVRLRLGLEDGNSKKTGVYLGSATLSVDAPLAHNDLFYISLSENQFQSGPSGKRSKTLNYVFPLGYWAFSAYYNRLTYKQVVSNINQVLNFSGKSDEWQLTASRLIFRNQSHRTTINVTVYRRNSTNAVNDYEMKLYCRRTAGWEMGVNQRSYPGGATLDGNLSWRSGTGMFGARPAPGEATHTGSARSGILLGDISLHQPFSIAKQPWRYYSVIRGQSSPKALTSQDRMDIAGRYTVRGFDGEHVLSGDRGLLWRNELAWNVRSRGHEVYLAMDYGYVGGPAARNLVGRQLAGGAIGLRGALPGQVNYDLFVGLPLYKPQNFTTSGVTAGFNLNLTI</sequence>
<feature type="domain" description="POTRA" evidence="9">
    <location>
        <begin position="72"/>
        <end position="147"/>
    </location>
</feature>
<dbReference type="InterPro" id="IPR013686">
    <property type="entry name" value="Polypept-transport_assoc_ShlB"/>
</dbReference>
<evidence type="ECO:0000256" key="6">
    <source>
        <dbReference type="ARBA" id="ARBA00022927"/>
    </source>
</evidence>
<accession>A0ABY2SHZ1</accession>
<dbReference type="InterPro" id="IPR051544">
    <property type="entry name" value="TPS_OM_transporter"/>
</dbReference>
<dbReference type="Gene3D" id="3.10.20.310">
    <property type="entry name" value="membrane protein fhac"/>
    <property type="match status" value="1"/>
</dbReference>
<keyword evidence="8" id="KW-0998">Cell outer membrane</keyword>
<dbReference type="EMBL" id="SZPQ01000036">
    <property type="protein sequence ID" value="TKI03922.1"/>
    <property type="molecule type" value="Genomic_DNA"/>
</dbReference>
<organism evidence="10 11">
    <name type="scientific">Martelella alba</name>
    <dbReference type="NCBI Taxonomy" id="2590451"/>
    <lineage>
        <taxon>Bacteria</taxon>
        <taxon>Pseudomonadati</taxon>
        <taxon>Pseudomonadota</taxon>
        <taxon>Alphaproteobacteria</taxon>
        <taxon>Hyphomicrobiales</taxon>
        <taxon>Aurantimonadaceae</taxon>
        <taxon>Martelella</taxon>
    </lineage>
</organism>
<evidence type="ECO:0000259" key="9">
    <source>
        <dbReference type="PROSITE" id="PS51779"/>
    </source>
</evidence>
<keyword evidence="5" id="KW-0812">Transmembrane</keyword>
<evidence type="ECO:0000256" key="7">
    <source>
        <dbReference type="ARBA" id="ARBA00023136"/>
    </source>
</evidence>
<dbReference type="InterPro" id="IPR027282">
    <property type="entry name" value="TPS"/>
</dbReference>
<comment type="similarity">
    <text evidence="2">Belongs to the TPS (TC 1.B.20) family.</text>
</comment>
<evidence type="ECO:0000256" key="8">
    <source>
        <dbReference type="ARBA" id="ARBA00023237"/>
    </source>
</evidence>
<comment type="caution">
    <text evidence="10">The sequence shown here is derived from an EMBL/GenBank/DDBJ whole genome shotgun (WGS) entry which is preliminary data.</text>
</comment>
<evidence type="ECO:0000256" key="2">
    <source>
        <dbReference type="ARBA" id="ARBA00009055"/>
    </source>
</evidence>
<protein>
    <submittedName>
        <fullName evidence="10">ShlB/FhaC/HecB family hemolysin secretion/activation protein</fullName>
    </submittedName>
</protein>
<dbReference type="InterPro" id="IPR035251">
    <property type="entry name" value="ShlB_POTRA"/>
</dbReference>
<keyword evidence="7" id="KW-0472">Membrane</keyword>
<dbReference type="Gene3D" id="2.40.160.50">
    <property type="entry name" value="membrane protein fhac: a member of the omp85/tpsb transporter family"/>
    <property type="match status" value="1"/>
</dbReference>
<dbReference type="PANTHER" id="PTHR34597">
    <property type="entry name" value="SLR1661 PROTEIN"/>
    <property type="match status" value="1"/>
</dbReference>
<evidence type="ECO:0000313" key="11">
    <source>
        <dbReference type="Proteomes" id="UP000305202"/>
    </source>
</evidence>
<dbReference type="Proteomes" id="UP000305202">
    <property type="component" value="Unassembled WGS sequence"/>
</dbReference>
<dbReference type="PROSITE" id="PS51779">
    <property type="entry name" value="POTRA"/>
    <property type="match status" value="1"/>
</dbReference>
<keyword evidence="4" id="KW-1134">Transmembrane beta strand</keyword>
<keyword evidence="3" id="KW-0813">Transport</keyword>
<name>A0ABY2SHZ1_9HYPH</name>